<comment type="caution">
    <text evidence="1">The sequence shown here is derived from an EMBL/GenBank/DDBJ whole genome shotgun (WGS) entry which is preliminary data.</text>
</comment>
<protein>
    <recommendedName>
        <fullName evidence="3">BON domain-containing protein</fullName>
    </recommendedName>
</protein>
<evidence type="ECO:0000313" key="2">
    <source>
        <dbReference type="Proteomes" id="UP001597557"/>
    </source>
</evidence>
<evidence type="ECO:0008006" key="3">
    <source>
        <dbReference type="Google" id="ProtNLM"/>
    </source>
</evidence>
<dbReference type="RefSeq" id="WP_377181269.1">
    <property type="nucleotide sequence ID" value="NZ_JBHUPD010000001.1"/>
</dbReference>
<keyword evidence="2" id="KW-1185">Reference proteome</keyword>
<dbReference type="Proteomes" id="UP001597557">
    <property type="component" value="Unassembled WGS sequence"/>
</dbReference>
<dbReference type="EMBL" id="JBHUPD010000001">
    <property type="protein sequence ID" value="MFD2871013.1"/>
    <property type="molecule type" value="Genomic_DNA"/>
</dbReference>
<name>A0ABW5Y6N4_9SPHI</name>
<proteinExistence type="predicted"/>
<accession>A0ABW5Y6N4</accession>
<sequence>MKAAKKHFKFINSKTGYVIHHYTLTGNLNETDAKAELEKVKADVASKNSLFVDTIYWEEDRDTE</sequence>
<gene>
    <name evidence="1" type="ORF">ACFS5N_00955</name>
</gene>
<organism evidence="1 2">
    <name type="scientific">Mucilaginibacter ximonensis</name>
    <dbReference type="NCBI Taxonomy" id="538021"/>
    <lineage>
        <taxon>Bacteria</taxon>
        <taxon>Pseudomonadati</taxon>
        <taxon>Bacteroidota</taxon>
        <taxon>Sphingobacteriia</taxon>
        <taxon>Sphingobacteriales</taxon>
        <taxon>Sphingobacteriaceae</taxon>
        <taxon>Mucilaginibacter</taxon>
    </lineage>
</organism>
<reference evidence="2" key="1">
    <citation type="journal article" date="2019" name="Int. J. Syst. Evol. Microbiol.">
        <title>The Global Catalogue of Microorganisms (GCM) 10K type strain sequencing project: providing services to taxonomists for standard genome sequencing and annotation.</title>
        <authorList>
            <consortium name="The Broad Institute Genomics Platform"/>
            <consortium name="The Broad Institute Genome Sequencing Center for Infectious Disease"/>
            <person name="Wu L."/>
            <person name="Ma J."/>
        </authorList>
    </citation>
    <scope>NUCLEOTIDE SEQUENCE [LARGE SCALE GENOMIC DNA]</scope>
    <source>
        <strain evidence="2">KCTC 22437</strain>
    </source>
</reference>
<evidence type="ECO:0000313" key="1">
    <source>
        <dbReference type="EMBL" id="MFD2871013.1"/>
    </source>
</evidence>